<comment type="subcellular location">
    <subcellularLocation>
        <location evidence="1">Membrane</location>
        <topology evidence="1">Single-pass type I membrane protein</topology>
    </subcellularLocation>
</comment>
<comment type="caution">
    <text evidence="9">The sequence shown here is derived from an EMBL/GenBank/DDBJ whole genome shotgun (WGS) entry which is preliminary data.</text>
</comment>
<dbReference type="PANTHER" id="PTHR48063">
    <property type="entry name" value="LRR RECEPTOR-LIKE KINASE"/>
    <property type="match status" value="1"/>
</dbReference>
<keyword evidence="6 9" id="KW-0675">Receptor</keyword>
<dbReference type="OrthoDB" id="8731593at2759"/>
<dbReference type="Proteomes" id="UP000250321">
    <property type="component" value="Unassembled WGS sequence"/>
</dbReference>
<evidence type="ECO:0000256" key="1">
    <source>
        <dbReference type="ARBA" id="ARBA00004479"/>
    </source>
</evidence>
<gene>
    <name evidence="9" type="ORF">Pyn_25437</name>
</gene>
<dbReference type="GO" id="GO:0016020">
    <property type="term" value="C:membrane"/>
    <property type="evidence" value="ECO:0007669"/>
    <property type="project" value="UniProtKB-SubCell"/>
</dbReference>
<dbReference type="PANTHER" id="PTHR48063:SF98">
    <property type="entry name" value="LRR RECEPTOR-LIKE SERINE_THREONINE-PROTEIN KINASE FLS2"/>
    <property type="match status" value="1"/>
</dbReference>
<evidence type="ECO:0000256" key="4">
    <source>
        <dbReference type="ARBA" id="ARBA00022989"/>
    </source>
</evidence>
<dbReference type="GO" id="GO:0016301">
    <property type="term" value="F:kinase activity"/>
    <property type="evidence" value="ECO:0007669"/>
    <property type="project" value="UniProtKB-KW"/>
</dbReference>
<keyword evidence="9" id="KW-0418">Kinase</keyword>
<keyword evidence="7" id="KW-0325">Glycoprotein</keyword>
<protein>
    <submittedName>
        <fullName evidence="9">Putative LRR receptor-like serine/threonine-protein kinase</fullName>
    </submittedName>
</protein>
<keyword evidence="4 8" id="KW-1133">Transmembrane helix</keyword>
<keyword evidence="9" id="KW-0808">Transferase</keyword>
<proteinExistence type="predicted"/>
<feature type="transmembrane region" description="Helical" evidence="8">
    <location>
        <begin position="21"/>
        <end position="47"/>
    </location>
</feature>
<evidence type="ECO:0000256" key="3">
    <source>
        <dbReference type="ARBA" id="ARBA00022729"/>
    </source>
</evidence>
<dbReference type="EMBL" id="PJQY01003370">
    <property type="protein sequence ID" value="PQM38044.1"/>
    <property type="molecule type" value="Genomic_DNA"/>
</dbReference>
<evidence type="ECO:0000313" key="10">
    <source>
        <dbReference type="Proteomes" id="UP000250321"/>
    </source>
</evidence>
<keyword evidence="10" id="KW-1185">Reference proteome</keyword>
<reference evidence="9 10" key="1">
    <citation type="submission" date="2018-02" db="EMBL/GenBank/DDBJ databases">
        <title>Draft genome of wild Prunus yedoensis var. nudiflora.</title>
        <authorList>
            <person name="Baek S."/>
            <person name="Kim J.-H."/>
            <person name="Choi K."/>
            <person name="Kim G.-B."/>
            <person name="Cho A."/>
            <person name="Jang H."/>
            <person name="Shin C.-H."/>
            <person name="Yu H.-J."/>
            <person name="Mun J.-H."/>
        </authorList>
    </citation>
    <scope>NUCLEOTIDE SEQUENCE [LARGE SCALE GENOMIC DNA]</scope>
    <source>
        <strain evidence="10">cv. Jeju island</strain>
        <tissue evidence="9">Leaf</tissue>
    </source>
</reference>
<name>A0A314UNA5_PRUYE</name>
<evidence type="ECO:0000256" key="6">
    <source>
        <dbReference type="ARBA" id="ARBA00023170"/>
    </source>
</evidence>
<evidence type="ECO:0000256" key="2">
    <source>
        <dbReference type="ARBA" id="ARBA00022692"/>
    </source>
</evidence>
<evidence type="ECO:0000256" key="5">
    <source>
        <dbReference type="ARBA" id="ARBA00023136"/>
    </source>
</evidence>
<accession>A0A314UNA5</accession>
<evidence type="ECO:0000313" key="9">
    <source>
        <dbReference type="EMBL" id="PQM38044.1"/>
    </source>
</evidence>
<keyword evidence="5 8" id="KW-0472">Membrane</keyword>
<dbReference type="STRING" id="2094558.A0A314UNA5"/>
<keyword evidence="3" id="KW-0732">Signal</keyword>
<keyword evidence="2 8" id="KW-0812">Transmembrane</keyword>
<sequence>MCADQNVHIDLSNREDDKDELITLGFYISVGLGFASGLWGVCSTLIFKSSWRYAYFKFLNGLNDWLYVQVVLIKRQLKDMLNR</sequence>
<evidence type="ECO:0000256" key="8">
    <source>
        <dbReference type="SAM" id="Phobius"/>
    </source>
</evidence>
<organism evidence="9 10">
    <name type="scientific">Prunus yedoensis var. nudiflora</name>
    <dbReference type="NCBI Taxonomy" id="2094558"/>
    <lineage>
        <taxon>Eukaryota</taxon>
        <taxon>Viridiplantae</taxon>
        <taxon>Streptophyta</taxon>
        <taxon>Embryophyta</taxon>
        <taxon>Tracheophyta</taxon>
        <taxon>Spermatophyta</taxon>
        <taxon>Magnoliopsida</taxon>
        <taxon>eudicotyledons</taxon>
        <taxon>Gunneridae</taxon>
        <taxon>Pentapetalae</taxon>
        <taxon>rosids</taxon>
        <taxon>fabids</taxon>
        <taxon>Rosales</taxon>
        <taxon>Rosaceae</taxon>
        <taxon>Amygdaloideae</taxon>
        <taxon>Amygdaleae</taxon>
        <taxon>Prunus</taxon>
    </lineage>
</organism>
<evidence type="ECO:0000256" key="7">
    <source>
        <dbReference type="ARBA" id="ARBA00023180"/>
    </source>
</evidence>
<dbReference type="AlphaFoldDB" id="A0A314UNA5"/>
<dbReference type="InterPro" id="IPR046956">
    <property type="entry name" value="RLP23-like"/>
</dbReference>